<dbReference type="PANTHER" id="PTHR31157">
    <property type="entry name" value="SCP DOMAIN-CONTAINING PROTEIN"/>
    <property type="match status" value="1"/>
</dbReference>
<sequence>MNRIPSRLRRPFVAAAAAAVAIGLAGPPAASAQQFFVPGSSFGFTVGDQCTGFETDPTSAEYRSQLTDATNAARVANEREPIRVNDALSRVAAGWSGAQARENRMFHNPDVAAQIPPGWRSWSENVLQNYKCATPQQLVDQWMASPGHRANLLRADHTDMGAGVAVAENGKLYATQVFARY</sequence>
<dbReference type="InterPro" id="IPR006311">
    <property type="entry name" value="TAT_signal"/>
</dbReference>
<accession>A0ABV9PRN6</accession>
<evidence type="ECO:0000313" key="3">
    <source>
        <dbReference type="EMBL" id="MFC4755772.1"/>
    </source>
</evidence>
<dbReference type="PROSITE" id="PS51318">
    <property type="entry name" value="TAT"/>
    <property type="match status" value="1"/>
</dbReference>
<dbReference type="Pfam" id="PF00188">
    <property type="entry name" value="CAP"/>
    <property type="match status" value="1"/>
</dbReference>
<dbReference type="CDD" id="cd05379">
    <property type="entry name" value="CAP_bacterial"/>
    <property type="match status" value="1"/>
</dbReference>
<gene>
    <name evidence="3" type="ORF">ACFO7U_13440</name>
</gene>
<feature type="signal peptide" evidence="1">
    <location>
        <begin position="1"/>
        <end position="32"/>
    </location>
</feature>
<dbReference type="InterPro" id="IPR014044">
    <property type="entry name" value="CAP_dom"/>
</dbReference>
<feature type="domain" description="SCP" evidence="2">
    <location>
        <begin position="68"/>
        <end position="178"/>
    </location>
</feature>
<dbReference type="PANTHER" id="PTHR31157:SF1">
    <property type="entry name" value="SCP DOMAIN-CONTAINING PROTEIN"/>
    <property type="match status" value="1"/>
</dbReference>
<dbReference type="Proteomes" id="UP001595836">
    <property type="component" value="Unassembled WGS sequence"/>
</dbReference>
<protein>
    <submittedName>
        <fullName evidence="3">CAP domain-containing protein</fullName>
    </submittedName>
</protein>
<proteinExistence type="predicted"/>
<evidence type="ECO:0000313" key="4">
    <source>
        <dbReference type="Proteomes" id="UP001595836"/>
    </source>
</evidence>
<dbReference type="InterPro" id="IPR035940">
    <property type="entry name" value="CAP_sf"/>
</dbReference>
<dbReference type="RefSeq" id="WP_344995237.1">
    <property type="nucleotide sequence ID" value="NZ_BAABCD010000050.1"/>
</dbReference>
<dbReference type="EMBL" id="JBHSHP010000053">
    <property type="protein sequence ID" value="MFC4755772.1"/>
    <property type="molecule type" value="Genomic_DNA"/>
</dbReference>
<organism evidence="3 4">
    <name type="scientific">Dietzia aurantiaca</name>
    <dbReference type="NCBI Taxonomy" id="983873"/>
    <lineage>
        <taxon>Bacteria</taxon>
        <taxon>Bacillati</taxon>
        <taxon>Actinomycetota</taxon>
        <taxon>Actinomycetes</taxon>
        <taxon>Mycobacteriales</taxon>
        <taxon>Dietziaceae</taxon>
        <taxon>Dietzia</taxon>
    </lineage>
</organism>
<dbReference type="SUPFAM" id="SSF55797">
    <property type="entry name" value="PR-1-like"/>
    <property type="match status" value="1"/>
</dbReference>
<evidence type="ECO:0000259" key="2">
    <source>
        <dbReference type="Pfam" id="PF00188"/>
    </source>
</evidence>
<reference evidence="4" key="1">
    <citation type="journal article" date="2019" name="Int. J. Syst. Evol. Microbiol.">
        <title>The Global Catalogue of Microorganisms (GCM) 10K type strain sequencing project: providing services to taxonomists for standard genome sequencing and annotation.</title>
        <authorList>
            <consortium name="The Broad Institute Genomics Platform"/>
            <consortium name="The Broad Institute Genome Sequencing Center for Infectious Disease"/>
            <person name="Wu L."/>
            <person name="Ma J."/>
        </authorList>
    </citation>
    <scope>NUCLEOTIDE SEQUENCE [LARGE SCALE GENOMIC DNA]</scope>
    <source>
        <strain evidence="4">JCM 11882</strain>
    </source>
</reference>
<feature type="chain" id="PRO_5047500441" evidence="1">
    <location>
        <begin position="33"/>
        <end position="181"/>
    </location>
</feature>
<keyword evidence="1" id="KW-0732">Signal</keyword>
<evidence type="ECO:0000256" key="1">
    <source>
        <dbReference type="SAM" id="SignalP"/>
    </source>
</evidence>
<keyword evidence="4" id="KW-1185">Reference proteome</keyword>
<name>A0ABV9PRN6_9ACTN</name>
<comment type="caution">
    <text evidence="3">The sequence shown here is derived from an EMBL/GenBank/DDBJ whole genome shotgun (WGS) entry which is preliminary data.</text>
</comment>
<dbReference type="Gene3D" id="3.40.33.10">
    <property type="entry name" value="CAP"/>
    <property type="match status" value="1"/>
</dbReference>